<evidence type="ECO:0000259" key="2">
    <source>
        <dbReference type="PROSITE" id="PS50003"/>
    </source>
</evidence>
<sequence>MGGGEVLKKGVLIKSPPLDTGALKMWRKRWFLLLSSKVLEYYKSDGGERKGVINLEDCHSVNSNLSHKRYKNVFNIETKERVYFLVAKSQSDMESWVDALCKVCGLHTDNTPLTLYAAPPCVSSKTKGPNITQPIYATTTRDTPYATGGNTTNPPDSVYSLAAKSEYMRHNLLHNTVSEPPPSSDDVATRKKESNQTSVSSVGEDVAQNRLSEMAFFSPRPGDGLSFLAPGDPLSKTTTTTYGVTPGHRAVSKSKSTTLAPNLHRDIPDRLDYRSKTNAVGRYQDPQGRIKFSNGGMSSSTLGRGMPGTALSTGLTHIPESSFDPLPATLDRDSAARDEGYGVLHVPPPIDRSKKPPQHLPPAIDRGLKPGDQRVDPDSSDSEGSQGPDELPPYTKLTEEDSSVGGGGAGEEVGKEEHETQFNVAEIPRVTVRTTHYTQVHFDPSLRRPVPLPRKTASLPSMAPKSSQRINYTDVDIMATTQLSDHLHRQLTVRGAERQALAEKHYVNVDHSGLVDDETDPDYYTHMRDFCSDEADRPYVFTPKSEADTDS</sequence>
<dbReference type="PANTHER" id="PTHR45960:SF2">
    <property type="entry name" value="PROTEIN DAUGHTER OF SEVENLESS"/>
    <property type="match status" value="1"/>
</dbReference>
<feature type="region of interest" description="Disordered" evidence="1">
    <location>
        <begin position="174"/>
        <end position="205"/>
    </location>
</feature>
<dbReference type="GO" id="GO:0035591">
    <property type="term" value="F:signaling adaptor activity"/>
    <property type="evidence" value="ECO:0007669"/>
    <property type="project" value="TreeGrafter"/>
</dbReference>
<dbReference type="Proteomes" id="UP001174909">
    <property type="component" value="Unassembled WGS sequence"/>
</dbReference>
<dbReference type="InterPro" id="IPR011993">
    <property type="entry name" value="PH-like_dom_sf"/>
</dbReference>
<dbReference type="GO" id="GO:0005737">
    <property type="term" value="C:cytoplasm"/>
    <property type="evidence" value="ECO:0007669"/>
    <property type="project" value="TreeGrafter"/>
</dbReference>
<proteinExistence type="predicted"/>
<name>A0AA35T606_GEOBA</name>
<dbReference type="InterPro" id="IPR001849">
    <property type="entry name" value="PH_domain"/>
</dbReference>
<reference evidence="3" key="1">
    <citation type="submission" date="2023-03" db="EMBL/GenBank/DDBJ databases">
        <authorList>
            <person name="Steffen K."/>
            <person name="Cardenas P."/>
        </authorList>
    </citation>
    <scope>NUCLEOTIDE SEQUENCE</scope>
</reference>
<gene>
    <name evidence="3" type="ORF">GBAR_LOCUS23119</name>
</gene>
<dbReference type="AlphaFoldDB" id="A0AA35T606"/>
<dbReference type="GO" id="GO:0007165">
    <property type="term" value="P:signal transduction"/>
    <property type="evidence" value="ECO:0007669"/>
    <property type="project" value="TreeGrafter"/>
</dbReference>
<feature type="region of interest" description="Disordered" evidence="1">
    <location>
        <begin position="278"/>
        <end position="425"/>
    </location>
</feature>
<dbReference type="PANTHER" id="PTHR45960">
    <property type="entry name" value="GRB2-ASSOCIATED-BINDING PROTEIN"/>
    <property type="match status" value="1"/>
</dbReference>
<accession>A0AA35T606</accession>
<keyword evidence="4" id="KW-1185">Reference proteome</keyword>
<dbReference type="PROSITE" id="PS50003">
    <property type="entry name" value="PH_DOMAIN"/>
    <property type="match status" value="1"/>
</dbReference>
<dbReference type="Gene3D" id="2.30.29.30">
    <property type="entry name" value="Pleckstrin-homology domain (PH domain)/Phosphotyrosine-binding domain (PTB)"/>
    <property type="match status" value="1"/>
</dbReference>
<feature type="compositionally biased region" description="Basic and acidic residues" evidence="1">
    <location>
        <begin position="330"/>
        <end position="340"/>
    </location>
</feature>
<organism evidence="3 4">
    <name type="scientific">Geodia barretti</name>
    <name type="common">Barrett's horny sponge</name>
    <dbReference type="NCBI Taxonomy" id="519541"/>
    <lineage>
        <taxon>Eukaryota</taxon>
        <taxon>Metazoa</taxon>
        <taxon>Porifera</taxon>
        <taxon>Demospongiae</taxon>
        <taxon>Heteroscleromorpha</taxon>
        <taxon>Tetractinellida</taxon>
        <taxon>Astrophorina</taxon>
        <taxon>Geodiidae</taxon>
        <taxon>Geodia</taxon>
    </lineage>
</organism>
<comment type="caution">
    <text evidence="3">The sequence shown here is derived from an EMBL/GenBank/DDBJ whole genome shotgun (WGS) entry which is preliminary data.</text>
</comment>
<dbReference type="InterPro" id="IPR046355">
    <property type="entry name" value="Gab1-4-like"/>
</dbReference>
<dbReference type="FunFam" id="2.30.29.30:FF:000286">
    <property type="entry name" value="PH-protein kinase domain containing protein"/>
    <property type="match status" value="1"/>
</dbReference>
<feature type="region of interest" description="Disordered" evidence="1">
    <location>
        <begin position="444"/>
        <end position="466"/>
    </location>
</feature>
<dbReference type="Pfam" id="PF00169">
    <property type="entry name" value="PH"/>
    <property type="match status" value="1"/>
</dbReference>
<feature type="compositionally biased region" description="Basic and acidic residues" evidence="1">
    <location>
        <begin position="366"/>
        <end position="377"/>
    </location>
</feature>
<protein>
    <submittedName>
        <fullName evidence="3">GRB2-associated-binding protein 2</fullName>
    </submittedName>
</protein>
<evidence type="ECO:0000313" key="3">
    <source>
        <dbReference type="EMBL" id="CAI8041613.1"/>
    </source>
</evidence>
<feature type="domain" description="PH" evidence="2">
    <location>
        <begin position="5"/>
        <end position="105"/>
    </location>
</feature>
<evidence type="ECO:0000256" key="1">
    <source>
        <dbReference type="SAM" id="MobiDB-lite"/>
    </source>
</evidence>
<evidence type="ECO:0000313" key="4">
    <source>
        <dbReference type="Proteomes" id="UP001174909"/>
    </source>
</evidence>
<dbReference type="SUPFAM" id="SSF50729">
    <property type="entry name" value="PH domain-like"/>
    <property type="match status" value="1"/>
</dbReference>
<dbReference type="SMART" id="SM00233">
    <property type="entry name" value="PH"/>
    <property type="match status" value="1"/>
</dbReference>
<dbReference type="EMBL" id="CASHTH010003197">
    <property type="protein sequence ID" value="CAI8041613.1"/>
    <property type="molecule type" value="Genomic_DNA"/>
</dbReference>